<evidence type="ECO:0000256" key="6">
    <source>
        <dbReference type="SAM" id="SignalP"/>
    </source>
</evidence>
<dbReference type="PANTHER" id="PTHR11010">
    <property type="entry name" value="PROTEASE S28 PRO-X CARBOXYPEPTIDASE-RELATED"/>
    <property type="match status" value="1"/>
</dbReference>
<evidence type="ECO:0008006" key="9">
    <source>
        <dbReference type="Google" id="ProtNLM"/>
    </source>
</evidence>
<name>A0A2P5YH17_GOSBA</name>
<reference evidence="7 8" key="1">
    <citation type="submission" date="2015-01" db="EMBL/GenBank/DDBJ databases">
        <title>Genome of allotetraploid Gossypium barbadense reveals genomic plasticity and fiber elongation in cotton evolution.</title>
        <authorList>
            <person name="Chen X."/>
            <person name="Liu X."/>
            <person name="Zhao B."/>
            <person name="Zheng H."/>
            <person name="Hu Y."/>
            <person name="Lu G."/>
            <person name="Yang C."/>
            <person name="Chen J."/>
            <person name="Shan C."/>
            <person name="Zhang L."/>
            <person name="Zhou Y."/>
            <person name="Wang L."/>
            <person name="Guo W."/>
            <person name="Bai Y."/>
            <person name="Ruan J."/>
            <person name="Shangguan X."/>
            <person name="Mao Y."/>
            <person name="Jiang J."/>
            <person name="Zhu Y."/>
            <person name="Lei J."/>
            <person name="Kang H."/>
            <person name="Chen S."/>
            <person name="He X."/>
            <person name="Wang R."/>
            <person name="Wang Y."/>
            <person name="Chen J."/>
            <person name="Wang L."/>
            <person name="Yu S."/>
            <person name="Wang B."/>
            <person name="Wei J."/>
            <person name="Song S."/>
            <person name="Lu X."/>
            <person name="Gao Z."/>
            <person name="Gu W."/>
            <person name="Deng X."/>
            <person name="Ma D."/>
            <person name="Wang S."/>
            <person name="Liang W."/>
            <person name="Fang L."/>
            <person name="Cai C."/>
            <person name="Zhu X."/>
            <person name="Zhou B."/>
            <person name="Zhang Y."/>
            <person name="Chen Z."/>
            <person name="Xu S."/>
            <person name="Zhu R."/>
            <person name="Wang S."/>
            <person name="Zhang T."/>
            <person name="Zhao G."/>
        </authorList>
    </citation>
    <scope>NUCLEOTIDE SEQUENCE [LARGE SCALE GENOMIC DNA]</scope>
    <source>
        <strain evidence="8">cv. Xinhai21</strain>
        <tissue evidence="7">Leaf</tissue>
    </source>
</reference>
<dbReference type="InterPro" id="IPR008758">
    <property type="entry name" value="Peptidase_S28"/>
</dbReference>
<keyword evidence="5" id="KW-0325">Glycoprotein</keyword>
<dbReference type="GO" id="GO:0070008">
    <property type="term" value="F:serine-type exopeptidase activity"/>
    <property type="evidence" value="ECO:0007669"/>
    <property type="project" value="InterPro"/>
</dbReference>
<dbReference type="GO" id="GO:0006508">
    <property type="term" value="P:proteolysis"/>
    <property type="evidence" value="ECO:0007669"/>
    <property type="project" value="UniProtKB-KW"/>
</dbReference>
<protein>
    <recommendedName>
        <fullName evidence="9">Serine protease EDA2</fullName>
    </recommendedName>
</protein>
<keyword evidence="4" id="KW-0378">Hydrolase</keyword>
<accession>A0A2P5YH17</accession>
<dbReference type="GO" id="GO:0008239">
    <property type="term" value="F:dipeptidyl-peptidase activity"/>
    <property type="evidence" value="ECO:0007669"/>
    <property type="project" value="TreeGrafter"/>
</dbReference>
<dbReference type="FunFam" id="3.40.50.1820:FF:000190">
    <property type="entry name" value="Prolyl carboxypeptidase like protein"/>
    <property type="match status" value="1"/>
</dbReference>
<dbReference type="OrthoDB" id="1735038at2759"/>
<keyword evidence="2" id="KW-0645">Protease</keyword>
<gene>
    <name evidence="7" type="ORF">GOBAR_AA05723</name>
</gene>
<evidence type="ECO:0000256" key="2">
    <source>
        <dbReference type="ARBA" id="ARBA00022670"/>
    </source>
</evidence>
<dbReference type="Proteomes" id="UP000239757">
    <property type="component" value="Unassembled WGS sequence"/>
</dbReference>
<comment type="similarity">
    <text evidence="1">Belongs to the peptidase S28 family.</text>
</comment>
<evidence type="ECO:0000256" key="4">
    <source>
        <dbReference type="ARBA" id="ARBA00022801"/>
    </source>
</evidence>
<dbReference type="SUPFAM" id="SSF53474">
    <property type="entry name" value="alpha/beta-Hydrolases"/>
    <property type="match status" value="1"/>
</dbReference>
<evidence type="ECO:0000313" key="8">
    <source>
        <dbReference type="Proteomes" id="UP000239757"/>
    </source>
</evidence>
<dbReference type="Pfam" id="PF05577">
    <property type="entry name" value="Peptidase_S28"/>
    <property type="match status" value="1"/>
</dbReference>
<keyword evidence="3 6" id="KW-0732">Signal</keyword>
<evidence type="ECO:0000256" key="5">
    <source>
        <dbReference type="ARBA" id="ARBA00023180"/>
    </source>
</evidence>
<evidence type="ECO:0000256" key="1">
    <source>
        <dbReference type="ARBA" id="ARBA00011079"/>
    </source>
</evidence>
<dbReference type="GO" id="GO:0005773">
    <property type="term" value="C:vacuole"/>
    <property type="evidence" value="ECO:0007669"/>
    <property type="project" value="TreeGrafter"/>
</dbReference>
<organism evidence="7 8">
    <name type="scientific">Gossypium barbadense</name>
    <name type="common">Sea Island cotton</name>
    <name type="synonym">Hibiscus barbadensis</name>
    <dbReference type="NCBI Taxonomy" id="3634"/>
    <lineage>
        <taxon>Eukaryota</taxon>
        <taxon>Viridiplantae</taxon>
        <taxon>Streptophyta</taxon>
        <taxon>Embryophyta</taxon>
        <taxon>Tracheophyta</taxon>
        <taxon>Spermatophyta</taxon>
        <taxon>Magnoliopsida</taxon>
        <taxon>eudicotyledons</taxon>
        <taxon>Gunneridae</taxon>
        <taxon>Pentapetalae</taxon>
        <taxon>rosids</taxon>
        <taxon>malvids</taxon>
        <taxon>Malvales</taxon>
        <taxon>Malvaceae</taxon>
        <taxon>Malvoideae</taxon>
        <taxon>Gossypium</taxon>
    </lineage>
</organism>
<evidence type="ECO:0000313" key="7">
    <source>
        <dbReference type="EMBL" id="PPS14861.1"/>
    </source>
</evidence>
<dbReference type="EMBL" id="KZ663218">
    <property type="protein sequence ID" value="PPS14861.1"/>
    <property type="molecule type" value="Genomic_DNA"/>
</dbReference>
<proteinExistence type="inferred from homology"/>
<sequence>MGMMRLSKCLVSLLFLVALSGFTHGFVMSPHTLLNRLSQNSNYYLTTEEHWFDQTLDHYSPYDHRQFKQRYYEFLDNFQVPDGPIFLKICGESSCSGISNDYLGVLAKKFGAAVVSLEHRYYGKSSPFKSHTTENLKYLSSKQALFDLAVFRQWYQESLNLKRNKTGAENSWFVFGISYSGALSAWFRLKFPHLTCGSLASSGVVLAVYNYTDFDKQVGESAGPECKAVLQEITELVDRSLESNRKELKKQFGAAELEIDGDFLFFLADAAVIAFQYGNPDTLCTPLVEAKKAGEDLVAVYAKYVKDFYVGTFGVSVETYNQNHLKNTAVNEGSSDRLWWFQVCTEVAYFQVAPSNDSIRSTKINTKYHLDLCKNVFGEGIYPEVDMTNIYYGGTKIADTYRQSCLVLSVFATSMPADLGVGLIDCSKIVFTNGSQDPWRHASKQTSSPDMPSYIITCHNCGHGTDMRGCPQSPLSIEGKNCVANGIYAMLKNPISNAENCSAPDAVNKVRQKMIEHIDLWLSECKGTGRSSL</sequence>
<evidence type="ECO:0000256" key="3">
    <source>
        <dbReference type="ARBA" id="ARBA00022729"/>
    </source>
</evidence>
<dbReference type="InterPro" id="IPR029058">
    <property type="entry name" value="AB_hydrolase_fold"/>
</dbReference>
<feature type="signal peptide" evidence="6">
    <location>
        <begin position="1"/>
        <end position="25"/>
    </location>
</feature>
<dbReference type="AlphaFoldDB" id="A0A2P5YH17"/>
<feature type="chain" id="PRO_5015190684" description="Serine protease EDA2" evidence="6">
    <location>
        <begin position="26"/>
        <end position="533"/>
    </location>
</feature>
<dbReference type="Gene3D" id="3.40.50.1820">
    <property type="entry name" value="alpha/beta hydrolase"/>
    <property type="match status" value="2"/>
</dbReference>
<dbReference type="PANTHER" id="PTHR11010:SF11">
    <property type="entry name" value="THYMUS-SPECIFIC SERINE PROTEASE"/>
    <property type="match status" value="1"/>
</dbReference>